<dbReference type="Pfam" id="PF01978">
    <property type="entry name" value="TrmB"/>
    <property type="match status" value="1"/>
</dbReference>
<sequence length="265" mass="30489">MSFIGMGISLVDDFEIYLHEMGLSEYEARAYLGVLQSGTATAKEISDASDIPQSRVYDVLESLESMGFVTIQPGRPKKFGPIEPELAVSQYVQHKRNDLETEIARSRKVGDQFIEKLDGQQFQYRQNDEIDVFWSYKGKNYILKQFGQYCSNATDEIRMITKGNSFERVVQSHKEILQDRYEHGVDIRIIVPHDGINDMVLDTASEWAELRDRDAIEGRIYLFDSNRVLITWLSDQEDRFVAMATQSSQLEMTIGQLFELSWSSP</sequence>
<dbReference type="GeneID" id="68617321"/>
<dbReference type="InterPro" id="IPR036390">
    <property type="entry name" value="WH_DNA-bd_sf"/>
</dbReference>
<reference evidence="2 3" key="1">
    <citation type="journal article" date="2019" name="Int. J. Syst. Evol. Microbiol.">
        <title>The Global Catalogue of Microorganisms (GCM) 10K type strain sequencing project: providing services to taxonomists for standard genome sequencing and annotation.</title>
        <authorList>
            <consortium name="The Broad Institute Genomics Platform"/>
            <consortium name="The Broad Institute Genome Sequencing Center for Infectious Disease"/>
            <person name="Wu L."/>
            <person name="Ma J."/>
        </authorList>
    </citation>
    <scope>NUCLEOTIDE SEQUENCE [LARGE SCALE GENOMIC DNA]</scope>
    <source>
        <strain evidence="2 3">JCM 17504</strain>
    </source>
</reference>
<evidence type="ECO:0000259" key="1">
    <source>
        <dbReference type="Pfam" id="PF01978"/>
    </source>
</evidence>
<proteinExistence type="predicted"/>
<dbReference type="SUPFAM" id="SSF46785">
    <property type="entry name" value="Winged helix' DNA-binding domain"/>
    <property type="match status" value="1"/>
</dbReference>
<comment type="caution">
    <text evidence="2">The sequence shown here is derived from an EMBL/GenBank/DDBJ whole genome shotgun (WGS) entry which is preliminary data.</text>
</comment>
<keyword evidence="3" id="KW-1185">Reference proteome</keyword>
<name>A0AAV3US04_9EURY</name>
<evidence type="ECO:0000313" key="2">
    <source>
        <dbReference type="EMBL" id="GAA5065792.1"/>
    </source>
</evidence>
<dbReference type="RefSeq" id="WP_227779163.1">
    <property type="nucleotide sequence ID" value="NZ_BAABKX010000030.1"/>
</dbReference>
<dbReference type="InterPro" id="IPR051797">
    <property type="entry name" value="TrmB-like"/>
</dbReference>
<feature type="domain" description="Transcription regulator TrmB N-terminal" evidence="1">
    <location>
        <begin position="18"/>
        <end position="85"/>
    </location>
</feature>
<dbReference type="PANTHER" id="PTHR34293">
    <property type="entry name" value="HTH-TYPE TRANSCRIPTIONAL REGULATOR TRMBL2"/>
    <property type="match status" value="1"/>
</dbReference>
<gene>
    <name evidence="2" type="ORF">GCM10025751_57110</name>
</gene>
<organism evidence="2 3">
    <name type="scientific">Haladaptatus pallidirubidus</name>
    <dbReference type="NCBI Taxonomy" id="1008152"/>
    <lineage>
        <taxon>Archaea</taxon>
        <taxon>Methanobacteriati</taxon>
        <taxon>Methanobacteriota</taxon>
        <taxon>Stenosarchaea group</taxon>
        <taxon>Halobacteria</taxon>
        <taxon>Halobacteriales</taxon>
        <taxon>Haladaptataceae</taxon>
        <taxon>Haladaptatus</taxon>
    </lineage>
</organism>
<accession>A0AAV3US04</accession>
<evidence type="ECO:0000313" key="3">
    <source>
        <dbReference type="Proteomes" id="UP001501729"/>
    </source>
</evidence>
<dbReference type="Gene3D" id="1.10.10.10">
    <property type="entry name" value="Winged helix-like DNA-binding domain superfamily/Winged helix DNA-binding domain"/>
    <property type="match status" value="1"/>
</dbReference>
<dbReference type="Proteomes" id="UP001501729">
    <property type="component" value="Unassembled WGS sequence"/>
</dbReference>
<dbReference type="PANTHER" id="PTHR34293:SF1">
    <property type="entry name" value="HTH-TYPE TRANSCRIPTIONAL REGULATOR TRMBL2"/>
    <property type="match status" value="1"/>
</dbReference>
<protein>
    <submittedName>
        <fullName evidence="2">TrmB family transcriptional regulator</fullName>
    </submittedName>
</protein>
<dbReference type="InterPro" id="IPR036388">
    <property type="entry name" value="WH-like_DNA-bd_sf"/>
</dbReference>
<dbReference type="EMBL" id="BAABKX010000030">
    <property type="protein sequence ID" value="GAA5065792.1"/>
    <property type="molecule type" value="Genomic_DNA"/>
</dbReference>
<dbReference type="AlphaFoldDB" id="A0AAV3US04"/>
<dbReference type="InterPro" id="IPR002831">
    <property type="entry name" value="Tscrpt_reg_TrmB_N"/>
</dbReference>